<dbReference type="Proteomes" id="UP000663838">
    <property type="component" value="Unassembled WGS sequence"/>
</dbReference>
<dbReference type="EMBL" id="CAJOBS010002907">
    <property type="protein sequence ID" value="CAF4839163.1"/>
    <property type="molecule type" value="Genomic_DNA"/>
</dbReference>
<evidence type="ECO:0000256" key="1">
    <source>
        <dbReference type="SAM" id="MobiDB-lite"/>
    </source>
</evidence>
<reference evidence="2" key="1">
    <citation type="submission" date="2021-02" db="EMBL/GenBank/DDBJ databases">
        <authorList>
            <person name="Nowell W R."/>
        </authorList>
    </citation>
    <scope>NUCLEOTIDE SEQUENCE</scope>
</reference>
<evidence type="ECO:0000313" key="2">
    <source>
        <dbReference type="EMBL" id="CAF3778248.1"/>
    </source>
</evidence>
<dbReference type="EMBL" id="CAJNYV010005762">
    <property type="protein sequence ID" value="CAF3778248.1"/>
    <property type="molecule type" value="Genomic_DNA"/>
</dbReference>
<feature type="region of interest" description="Disordered" evidence="1">
    <location>
        <begin position="1"/>
        <end position="25"/>
    </location>
</feature>
<name>A0A819A4V2_9BILA</name>
<feature type="non-terminal residue" evidence="2">
    <location>
        <position position="152"/>
    </location>
</feature>
<organism evidence="2 4">
    <name type="scientific">Rotaria socialis</name>
    <dbReference type="NCBI Taxonomy" id="392032"/>
    <lineage>
        <taxon>Eukaryota</taxon>
        <taxon>Metazoa</taxon>
        <taxon>Spiralia</taxon>
        <taxon>Gnathifera</taxon>
        <taxon>Rotifera</taxon>
        <taxon>Eurotatoria</taxon>
        <taxon>Bdelloidea</taxon>
        <taxon>Philodinida</taxon>
        <taxon>Philodinidae</taxon>
        <taxon>Rotaria</taxon>
    </lineage>
</organism>
<evidence type="ECO:0000313" key="4">
    <source>
        <dbReference type="Proteomes" id="UP000663865"/>
    </source>
</evidence>
<dbReference type="AlphaFoldDB" id="A0A819A4V2"/>
<sequence>MNKNIHIENTTTPETETRIEQGQTDQMKKKKCRGDRKRQRYRRQLYNQGLGSTIIKNSQIQNIHDGDDDDDIMEMGIKRKRMLLTPTPTTEAITILDKPLSQLSISQGDPKKVKATTKTTLENTLILDESLSQLSISQENANKTVTTVEKPA</sequence>
<accession>A0A819A4V2</accession>
<comment type="caution">
    <text evidence="2">The sequence shown here is derived from an EMBL/GenBank/DDBJ whole genome shotgun (WGS) entry which is preliminary data.</text>
</comment>
<evidence type="ECO:0000313" key="3">
    <source>
        <dbReference type="EMBL" id="CAF4839163.1"/>
    </source>
</evidence>
<dbReference type="Proteomes" id="UP000663865">
    <property type="component" value="Unassembled WGS sequence"/>
</dbReference>
<protein>
    <submittedName>
        <fullName evidence="2">Uncharacterized protein</fullName>
    </submittedName>
</protein>
<proteinExistence type="predicted"/>
<gene>
    <name evidence="2" type="ORF">KIK155_LOCUS31218</name>
    <name evidence="3" type="ORF">TOA249_LOCUS25914</name>
</gene>